<evidence type="ECO:0000313" key="1">
    <source>
        <dbReference type="EMBL" id="JAD97486.1"/>
    </source>
</evidence>
<proteinExistence type="predicted"/>
<reference evidence="1" key="2">
    <citation type="journal article" date="2015" name="Data Brief">
        <title>Shoot transcriptome of the giant reed, Arundo donax.</title>
        <authorList>
            <person name="Barrero R.A."/>
            <person name="Guerrero F.D."/>
            <person name="Moolhuijzen P."/>
            <person name="Goolsby J.A."/>
            <person name="Tidwell J."/>
            <person name="Bellgard S.E."/>
            <person name="Bellgard M.I."/>
        </authorList>
    </citation>
    <scope>NUCLEOTIDE SEQUENCE</scope>
    <source>
        <tissue evidence="1">Shoot tissue taken approximately 20 cm above the soil surface</tissue>
    </source>
</reference>
<name>A0A0A9EBR6_ARUDO</name>
<organism evidence="1">
    <name type="scientific">Arundo donax</name>
    <name type="common">Giant reed</name>
    <name type="synonym">Donax arundinaceus</name>
    <dbReference type="NCBI Taxonomy" id="35708"/>
    <lineage>
        <taxon>Eukaryota</taxon>
        <taxon>Viridiplantae</taxon>
        <taxon>Streptophyta</taxon>
        <taxon>Embryophyta</taxon>
        <taxon>Tracheophyta</taxon>
        <taxon>Spermatophyta</taxon>
        <taxon>Magnoliopsida</taxon>
        <taxon>Liliopsida</taxon>
        <taxon>Poales</taxon>
        <taxon>Poaceae</taxon>
        <taxon>PACMAD clade</taxon>
        <taxon>Arundinoideae</taxon>
        <taxon>Arundineae</taxon>
        <taxon>Arundo</taxon>
    </lineage>
</organism>
<reference evidence="1" key="1">
    <citation type="submission" date="2014-09" db="EMBL/GenBank/DDBJ databases">
        <authorList>
            <person name="Magalhaes I.L.F."/>
            <person name="Oliveira U."/>
            <person name="Santos F.R."/>
            <person name="Vidigal T.H.D.A."/>
            <person name="Brescovit A.D."/>
            <person name="Santos A.J."/>
        </authorList>
    </citation>
    <scope>NUCLEOTIDE SEQUENCE</scope>
    <source>
        <tissue evidence="1">Shoot tissue taken approximately 20 cm above the soil surface</tissue>
    </source>
</reference>
<accession>A0A0A9EBR6</accession>
<dbReference type="EMBL" id="GBRH01200409">
    <property type="protein sequence ID" value="JAD97486.1"/>
    <property type="molecule type" value="Transcribed_RNA"/>
</dbReference>
<sequence>MICSLFLLQTTKLMSTVHIPINMFFS</sequence>
<dbReference type="AlphaFoldDB" id="A0A0A9EBR6"/>
<protein>
    <submittedName>
        <fullName evidence="1">Uncharacterized protein</fullName>
    </submittedName>
</protein>